<name>A0A371G8C6_MUCPR</name>
<feature type="non-terminal residue" evidence="1">
    <location>
        <position position="1"/>
    </location>
</feature>
<protein>
    <submittedName>
        <fullName evidence="1">Uncharacterized protein</fullName>
    </submittedName>
</protein>
<dbReference type="OrthoDB" id="1730907at2759"/>
<reference evidence="1" key="1">
    <citation type="submission" date="2018-05" db="EMBL/GenBank/DDBJ databases">
        <title>Draft genome of Mucuna pruriens seed.</title>
        <authorList>
            <person name="Nnadi N.E."/>
            <person name="Vos R."/>
            <person name="Hasami M.H."/>
            <person name="Devisetty U.K."/>
            <person name="Aguiy J.C."/>
        </authorList>
    </citation>
    <scope>NUCLEOTIDE SEQUENCE [LARGE SCALE GENOMIC DNA]</scope>
    <source>
        <strain evidence="1">JCA_2017</strain>
    </source>
</reference>
<evidence type="ECO:0000313" key="1">
    <source>
        <dbReference type="EMBL" id="RDX86775.1"/>
    </source>
</evidence>
<gene>
    <name evidence="1" type="ORF">CR513_31865</name>
</gene>
<proteinExistence type="predicted"/>
<evidence type="ECO:0000313" key="2">
    <source>
        <dbReference type="Proteomes" id="UP000257109"/>
    </source>
</evidence>
<dbReference type="EMBL" id="QJKJ01006424">
    <property type="protein sequence ID" value="RDX86775.1"/>
    <property type="molecule type" value="Genomic_DNA"/>
</dbReference>
<comment type="caution">
    <text evidence="1">The sequence shown here is derived from an EMBL/GenBank/DDBJ whole genome shotgun (WGS) entry which is preliminary data.</text>
</comment>
<organism evidence="1 2">
    <name type="scientific">Mucuna pruriens</name>
    <name type="common">Velvet bean</name>
    <name type="synonym">Dolichos pruriens</name>
    <dbReference type="NCBI Taxonomy" id="157652"/>
    <lineage>
        <taxon>Eukaryota</taxon>
        <taxon>Viridiplantae</taxon>
        <taxon>Streptophyta</taxon>
        <taxon>Embryophyta</taxon>
        <taxon>Tracheophyta</taxon>
        <taxon>Spermatophyta</taxon>
        <taxon>Magnoliopsida</taxon>
        <taxon>eudicotyledons</taxon>
        <taxon>Gunneridae</taxon>
        <taxon>Pentapetalae</taxon>
        <taxon>rosids</taxon>
        <taxon>fabids</taxon>
        <taxon>Fabales</taxon>
        <taxon>Fabaceae</taxon>
        <taxon>Papilionoideae</taxon>
        <taxon>50 kb inversion clade</taxon>
        <taxon>NPAAA clade</taxon>
        <taxon>indigoferoid/millettioid clade</taxon>
        <taxon>Phaseoleae</taxon>
        <taxon>Mucuna</taxon>
    </lineage>
</organism>
<sequence>MDPIKYIFEKPALTGKIAQYDIVHVTQKAIKGSILADYLARNSLVDYYPMRHGFPDEDMALLEDHRDKEEWIMLLTELPMR</sequence>
<dbReference type="Proteomes" id="UP000257109">
    <property type="component" value="Unassembled WGS sequence"/>
</dbReference>
<dbReference type="AlphaFoldDB" id="A0A371G8C6"/>
<accession>A0A371G8C6</accession>
<keyword evidence="2" id="KW-1185">Reference proteome</keyword>